<dbReference type="CDD" id="cd16302">
    <property type="entry name" value="CcrA-like_MBL-B1"/>
    <property type="match status" value="1"/>
</dbReference>
<name>A0ABT8LCP1_9BACT</name>
<dbReference type="RefSeq" id="WP_346759859.1">
    <property type="nucleotide sequence ID" value="NZ_JAUJEB010000005.1"/>
</dbReference>
<dbReference type="EC" id="3.5.2.6" evidence="6"/>
<keyword evidence="11" id="KW-0862">Zinc</keyword>
<dbReference type="InterPro" id="IPR036866">
    <property type="entry name" value="RibonucZ/Hydroxyglut_hydro"/>
</dbReference>
<organism evidence="15 16">
    <name type="scientific">Agaribacillus aureus</name>
    <dbReference type="NCBI Taxonomy" id="3051825"/>
    <lineage>
        <taxon>Bacteria</taxon>
        <taxon>Pseudomonadati</taxon>
        <taxon>Bacteroidota</taxon>
        <taxon>Cytophagia</taxon>
        <taxon>Cytophagales</taxon>
        <taxon>Splendidivirgaceae</taxon>
        <taxon>Agaribacillus</taxon>
    </lineage>
</organism>
<keyword evidence="16" id="KW-1185">Reference proteome</keyword>
<comment type="similarity">
    <text evidence="4">Belongs to the metallo-beta-lactamase superfamily. Class-B beta-lactamase family.</text>
</comment>
<feature type="signal peptide" evidence="13">
    <location>
        <begin position="1"/>
        <end position="20"/>
    </location>
</feature>
<evidence type="ECO:0000256" key="11">
    <source>
        <dbReference type="ARBA" id="ARBA00022833"/>
    </source>
</evidence>
<evidence type="ECO:0000256" key="5">
    <source>
        <dbReference type="ARBA" id="ARBA00011245"/>
    </source>
</evidence>
<comment type="caution">
    <text evidence="15">The sequence shown here is derived from an EMBL/GenBank/DDBJ whole genome shotgun (WGS) entry which is preliminary data.</text>
</comment>
<evidence type="ECO:0000256" key="2">
    <source>
        <dbReference type="ARBA" id="ARBA00001947"/>
    </source>
</evidence>
<evidence type="ECO:0000256" key="1">
    <source>
        <dbReference type="ARBA" id="ARBA00001526"/>
    </source>
</evidence>
<feature type="chain" id="PRO_5047335228" description="beta-lactamase" evidence="13">
    <location>
        <begin position="21"/>
        <end position="244"/>
    </location>
</feature>
<proteinExistence type="inferred from homology"/>
<feature type="domain" description="Metallo-beta-lactamase" evidence="14">
    <location>
        <begin position="57"/>
        <end position="226"/>
    </location>
</feature>
<dbReference type="PANTHER" id="PTHR42951:SF4">
    <property type="entry name" value="ACYL-COENZYME A THIOESTERASE MBLAC2"/>
    <property type="match status" value="1"/>
</dbReference>
<evidence type="ECO:0000256" key="8">
    <source>
        <dbReference type="ARBA" id="ARBA00022729"/>
    </source>
</evidence>
<keyword evidence="9" id="KW-0574">Periplasm</keyword>
<evidence type="ECO:0000256" key="6">
    <source>
        <dbReference type="ARBA" id="ARBA00012865"/>
    </source>
</evidence>
<keyword evidence="7" id="KW-0479">Metal-binding</keyword>
<evidence type="ECO:0000256" key="7">
    <source>
        <dbReference type="ARBA" id="ARBA00022723"/>
    </source>
</evidence>
<comment type="subcellular location">
    <subcellularLocation>
        <location evidence="3">Periplasm</location>
    </subcellularLocation>
</comment>
<keyword evidence="10 15" id="KW-0378">Hydrolase</keyword>
<dbReference type="NCBIfam" id="NF012229">
    <property type="entry name" value="bla_class_B_core"/>
    <property type="match status" value="1"/>
</dbReference>
<gene>
    <name evidence="15" type="primary">bla</name>
    <name evidence="15" type="ORF">QQ020_20735</name>
</gene>
<evidence type="ECO:0000256" key="10">
    <source>
        <dbReference type="ARBA" id="ARBA00022801"/>
    </source>
</evidence>
<evidence type="ECO:0000256" key="9">
    <source>
        <dbReference type="ARBA" id="ARBA00022764"/>
    </source>
</evidence>
<dbReference type="Pfam" id="PF00753">
    <property type="entry name" value="Lactamase_B"/>
    <property type="match status" value="1"/>
</dbReference>
<dbReference type="NCBIfam" id="NF033088">
    <property type="entry name" value="bla_subclass_B1"/>
    <property type="match status" value="1"/>
</dbReference>
<evidence type="ECO:0000256" key="13">
    <source>
        <dbReference type="SAM" id="SignalP"/>
    </source>
</evidence>
<sequence>MKFKIYALIALSILVINSKAQDNKNVYKTETLRIDKLTANSFMHISYLNTESYGRVPCNGMVVIDNGEAVVFDTPGDDTASMELITWIEKRANCQIKAVVITHFHGDCLGGIKEFHKRNIPSYANKSTIDLAKSDKVTLPQNGFDSYLEIKVGNKKVINEHLGEGHTKDNIVGYFPSEKVLFGGCLIKANGAGKGYLGDANVNDWSKTVEKVKTKYSDATIIIPGHGKAGGQELLDYTIAMFKN</sequence>
<dbReference type="PANTHER" id="PTHR42951">
    <property type="entry name" value="METALLO-BETA-LACTAMASE DOMAIN-CONTAINING"/>
    <property type="match status" value="1"/>
</dbReference>
<evidence type="ECO:0000256" key="3">
    <source>
        <dbReference type="ARBA" id="ARBA00004418"/>
    </source>
</evidence>
<evidence type="ECO:0000259" key="14">
    <source>
        <dbReference type="SMART" id="SM00849"/>
    </source>
</evidence>
<evidence type="ECO:0000256" key="12">
    <source>
        <dbReference type="ARBA" id="ARBA00023251"/>
    </source>
</evidence>
<keyword evidence="8 13" id="KW-0732">Signal</keyword>
<dbReference type="InterPro" id="IPR058199">
    <property type="entry name" value="BlaB//VIM/IMP-1"/>
</dbReference>
<reference evidence="15" key="1">
    <citation type="submission" date="2023-06" db="EMBL/GenBank/DDBJ databases">
        <title>Genomic of Agaribacillus aureum.</title>
        <authorList>
            <person name="Wang G."/>
        </authorList>
    </citation>
    <scope>NUCLEOTIDE SEQUENCE</scope>
    <source>
        <strain evidence="15">BMA12</strain>
    </source>
</reference>
<keyword evidence="12" id="KW-0046">Antibiotic resistance</keyword>
<protein>
    <recommendedName>
        <fullName evidence="6">beta-lactamase</fullName>
        <ecNumber evidence="6">3.5.2.6</ecNumber>
    </recommendedName>
</protein>
<comment type="catalytic activity">
    <reaction evidence="1">
        <text>a beta-lactam + H2O = a substituted beta-amino acid</text>
        <dbReference type="Rhea" id="RHEA:20401"/>
        <dbReference type="ChEBI" id="CHEBI:15377"/>
        <dbReference type="ChEBI" id="CHEBI:35627"/>
        <dbReference type="ChEBI" id="CHEBI:140347"/>
        <dbReference type="EC" id="3.5.2.6"/>
    </reaction>
</comment>
<dbReference type="InterPro" id="IPR001018">
    <property type="entry name" value="Beta-lactamase_class-B_CS"/>
</dbReference>
<evidence type="ECO:0000313" key="15">
    <source>
        <dbReference type="EMBL" id="MDN5214520.1"/>
    </source>
</evidence>
<dbReference type="InterPro" id="IPR050855">
    <property type="entry name" value="NDM-1-like"/>
</dbReference>
<dbReference type="GO" id="GO:0008800">
    <property type="term" value="F:beta-lactamase activity"/>
    <property type="evidence" value="ECO:0007669"/>
    <property type="project" value="UniProtKB-EC"/>
</dbReference>
<dbReference type="EMBL" id="JAUJEB010000005">
    <property type="protein sequence ID" value="MDN5214520.1"/>
    <property type="molecule type" value="Genomic_DNA"/>
</dbReference>
<evidence type="ECO:0000256" key="4">
    <source>
        <dbReference type="ARBA" id="ARBA00005250"/>
    </source>
</evidence>
<dbReference type="InterPro" id="IPR001279">
    <property type="entry name" value="Metallo-B-lactamas"/>
</dbReference>
<comment type="subunit">
    <text evidence="5">Monomer.</text>
</comment>
<accession>A0ABT8LCP1</accession>
<dbReference type="PROSITE" id="PS00744">
    <property type="entry name" value="BETA_LACTAMASE_B_2"/>
    <property type="match status" value="1"/>
</dbReference>
<dbReference type="Gene3D" id="3.60.15.10">
    <property type="entry name" value="Ribonuclease Z/Hydroxyacylglutathione hydrolase-like"/>
    <property type="match status" value="1"/>
</dbReference>
<evidence type="ECO:0000313" key="16">
    <source>
        <dbReference type="Proteomes" id="UP001172083"/>
    </source>
</evidence>
<comment type="cofactor">
    <cofactor evidence="2">
        <name>Zn(2+)</name>
        <dbReference type="ChEBI" id="CHEBI:29105"/>
    </cofactor>
</comment>
<dbReference type="Proteomes" id="UP001172083">
    <property type="component" value="Unassembled WGS sequence"/>
</dbReference>
<dbReference type="SUPFAM" id="SSF56281">
    <property type="entry name" value="Metallo-hydrolase/oxidoreductase"/>
    <property type="match status" value="1"/>
</dbReference>
<dbReference type="SMART" id="SM00849">
    <property type="entry name" value="Lactamase_B"/>
    <property type="match status" value="1"/>
</dbReference>